<gene>
    <name evidence="2" type="ORF">SAMN04487885_10919</name>
</gene>
<evidence type="ECO:0000259" key="1">
    <source>
        <dbReference type="PROSITE" id="PS51186"/>
    </source>
</evidence>
<name>A0A1I2LCH2_9CLOT</name>
<dbReference type="InterPro" id="IPR000182">
    <property type="entry name" value="GNAT_dom"/>
</dbReference>
<dbReference type="GO" id="GO:0016747">
    <property type="term" value="F:acyltransferase activity, transferring groups other than amino-acyl groups"/>
    <property type="evidence" value="ECO:0007669"/>
    <property type="project" value="InterPro"/>
</dbReference>
<feature type="domain" description="N-acetyltransferase" evidence="1">
    <location>
        <begin position="6"/>
        <end position="211"/>
    </location>
</feature>
<evidence type="ECO:0000313" key="2">
    <source>
        <dbReference type="EMBL" id="SFF74891.1"/>
    </source>
</evidence>
<reference evidence="2 3" key="1">
    <citation type="submission" date="2016-10" db="EMBL/GenBank/DDBJ databases">
        <authorList>
            <person name="de Groot N.N."/>
        </authorList>
    </citation>
    <scope>NUCLEOTIDE SEQUENCE [LARGE SCALE GENOMIC DNA]</scope>
    <source>
        <strain evidence="2 3">NLAE-zl-G419</strain>
    </source>
</reference>
<dbReference type="STRING" id="1529.SAMN04487885_10919"/>
<dbReference type="EMBL" id="FOOE01000009">
    <property type="protein sequence ID" value="SFF74891.1"/>
    <property type="molecule type" value="Genomic_DNA"/>
</dbReference>
<dbReference type="Proteomes" id="UP000182135">
    <property type="component" value="Unassembled WGS sequence"/>
</dbReference>
<dbReference type="PROSITE" id="PS51186">
    <property type="entry name" value="GNAT"/>
    <property type="match status" value="1"/>
</dbReference>
<protein>
    <submittedName>
        <fullName evidence="2">Acetyltransferase (GNAT) family protein</fullName>
    </submittedName>
</protein>
<accession>A0A1I2LCH2</accession>
<proteinExistence type="predicted"/>
<keyword evidence="2" id="KW-0808">Transferase</keyword>
<sequence length="211" mass="24465">MNMNKVIYREIIKSDYATIKELIGETFGFNNFIKDKLLLNTVLDSYLKDSISNSSFGKVAEKDNKVIGFILGNSKNDKNHIKYSNDASESDSREIDLILNNEENKFLLGELSKIQDSYNELIEGKEDNFQGAIQLFIVSKESRGLGVGKTLINYLFDYMKNKDVKSLYLFTDTRCNYGFYDSQNFNRLNEKELCLDSLNLKLNTFLYEYKF</sequence>
<dbReference type="SUPFAM" id="SSF55729">
    <property type="entry name" value="Acyl-CoA N-acyltransferases (Nat)"/>
    <property type="match status" value="1"/>
</dbReference>
<dbReference type="CDD" id="cd04301">
    <property type="entry name" value="NAT_SF"/>
    <property type="match status" value="1"/>
</dbReference>
<keyword evidence="3" id="KW-1185">Reference proteome</keyword>
<dbReference type="AlphaFoldDB" id="A0A1I2LCH2"/>
<dbReference type="Pfam" id="PF00583">
    <property type="entry name" value="Acetyltransf_1"/>
    <property type="match status" value="1"/>
</dbReference>
<evidence type="ECO:0000313" key="3">
    <source>
        <dbReference type="Proteomes" id="UP000182135"/>
    </source>
</evidence>
<organism evidence="2 3">
    <name type="scientific">Clostridium cadaveris</name>
    <dbReference type="NCBI Taxonomy" id="1529"/>
    <lineage>
        <taxon>Bacteria</taxon>
        <taxon>Bacillati</taxon>
        <taxon>Bacillota</taxon>
        <taxon>Clostridia</taxon>
        <taxon>Eubacteriales</taxon>
        <taxon>Clostridiaceae</taxon>
        <taxon>Clostridium</taxon>
    </lineage>
</organism>
<dbReference type="Gene3D" id="3.40.630.30">
    <property type="match status" value="1"/>
</dbReference>
<dbReference type="eggNOG" id="COG3153">
    <property type="taxonomic scope" value="Bacteria"/>
</dbReference>
<dbReference type="InterPro" id="IPR016181">
    <property type="entry name" value="Acyl_CoA_acyltransferase"/>
</dbReference>